<dbReference type="InterPro" id="IPR052922">
    <property type="entry name" value="Cytidylate_Kinase-2"/>
</dbReference>
<dbReference type="InterPro" id="IPR027417">
    <property type="entry name" value="P-loop_NTPase"/>
</dbReference>
<protein>
    <submittedName>
        <fullName evidence="1">Shikimate kinase</fullName>
    </submittedName>
</protein>
<dbReference type="RefSeq" id="WP_136734799.1">
    <property type="nucleotide sequence ID" value="NZ_SWDB01000007.1"/>
</dbReference>
<keyword evidence="2" id="KW-1185">Reference proteome</keyword>
<dbReference type="PANTHER" id="PTHR37816:SF3">
    <property type="entry name" value="MODULATES DNA TOPOLOGY"/>
    <property type="match status" value="1"/>
</dbReference>
<dbReference type="Gene3D" id="3.40.50.300">
    <property type="entry name" value="P-loop containing nucleotide triphosphate hydrolases"/>
    <property type="match status" value="1"/>
</dbReference>
<evidence type="ECO:0000313" key="1">
    <source>
        <dbReference type="EMBL" id="TKB46732.1"/>
    </source>
</evidence>
<accession>A0A4U1B9P0</accession>
<dbReference type="EMBL" id="SWDB01000007">
    <property type="protein sequence ID" value="TKB46732.1"/>
    <property type="molecule type" value="Genomic_DNA"/>
</dbReference>
<organism evidence="1 2">
    <name type="scientific">Thalassotalea mangrovi</name>
    <dbReference type="NCBI Taxonomy" id="2572245"/>
    <lineage>
        <taxon>Bacteria</taxon>
        <taxon>Pseudomonadati</taxon>
        <taxon>Pseudomonadota</taxon>
        <taxon>Gammaproteobacteria</taxon>
        <taxon>Alteromonadales</taxon>
        <taxon>Colwelliaceae</taxon>
        <taxon>Thalassotalea</taxon>
    </lineage>
</organism>
<name>A0A4U1B9P0_9GAMM</name>
<dbReference type="AlphaFoldDB" id="A0A4U1B9P0"/>
<gene>
    <name evidence="1" type="ORF">E8M12_04020</name>
</gene>
<dbReference type="Proteomes" id="UP000307999">
    <property type="component" value="Unassembled WGS sequence"/>
</dbReference>
<comment type="caution">
    <text evidence="1">The sequence shown here is derived from an EMBL/GenBank/DDBJ whole genome shotgun (WGS) entry which is preliminary data.</text>
</comment>
<reference evidence="1 2" key="1">
    <citation type="submission" date="2019-04" db="EMBL/GenBank/DDBJ databases">
        <title>Thalassotalea guangxiensis sp. nov., isolated from sediment of the coastal wetland.</title>
        <authorList>
            <person name="Zheng S."/>
            <person name="Zhang D."/>
        </authorList>
    </citation>
    <scope>NUCLEOTIDE SEQUENCE [LARGE SCALE GENOMIC DNA]</scope>
    <source>
        <strain evidence="1 2">ZS-4</strain>
    </source>
</reference>
<keyword evidence="1" id="KW-0418">Kinase</keyword>
<dbReference type="OrthoDB" id="5296079at2"/>
<keyword evidence="1" id="KW-0808">Transferase</keyword>
<dbReference type="PANTHER" id="PTHR37816">
    <property type="entry name" value="YALI0E33011P"/>
    <property type="match status" value="1"/>
</dbReference>
<dbReference type="GO" id="GO:0016301">
    <property type="term" value="F:kinase activity"/>
    <property type="evidence" value="ECO:0007669"/>
    <property type="project" value="UniProtKB-KW"/>
</dbReference>
<sequence>MRNIVIFGNSGSGKSTLAGKLASRQQLAHFDLDVIAWQQTNPPTRQPLAESFMQIDQFIKENHDWVIEGCYSDLIAYVMVHADKAIFMNLSVADCIDNAKKRPWEPHKYPSKQAQDKNLPMLLNWIKDYESRTDTFSLSAHQALYDEFTREKVMYTHNVPD</sequence>
<dbReference type="SUPFAM" id="SSF52540">
    <property type="entry name" value="P-loop containing nucleoside triphosphate hydrolases"/>
    <property type="match status" value="1"/>
</dbReference>
<proteinExistence type="predicted"/>
<evidence type="ECO:0000313" key="2">
    <source>
        <dbReference type="Proteomes" id="UP000307999"/>
    </source>
</evidence>